<feature type="region of interest" description="Disordered" evidence="2">
    <location>
        <begin position="351"/>
        <end position="378"/>
    </location>
</feature>
<dbReference type="CDD" id="cd07381">
    <property type="entry name" value="MPP_CapA"/>
    <property type="match status" value="1"/>
</dbReference>
<comment type="caution">
    <text evidence="5">The sequence shown here is derived from an EMBL/GenBank/DDBJ whole genome shotgun (WGS) entry which is preliminary data.</text>
</comment>
<evidence type="ECO:0000313" key="5">
    <source>
        <dbReference type="EMBL" id="PXY30735.1"/>
    </source>
</evidence>
<dbReference type="AlphaFoldDB" id="A0A318LQZ4"/>
<feature type="compositionally biased region" description="Low complexity" evidence="2">
    <location>
        <begin position="28"/>
        <end position="46"/>
    </location>
</feature>
<evidence type="ECO:0000256" key="3">
    <source>
        <dbReference type="SAM" id="SignalP"/>
    </source>
</evidence>
<accession>A0A318LQZ4</accession>
<comment type="similarity">
    <text evidence="1">Belongs to the CapA family.</text>
</comment>
<evidence type="ECO:0000259" key="4">
    <source>
        <dbReference type="SMART" id="SM00854"/>
    </source>
</evidence>
<dbReference type="OrthoDB" id="9810718at2"/>
<dbReference type="Gene3D" id="3.60.21.10">
    <property type="match status" value="1"/>
</dbReference>
<dbReference type="RefSeq" id="WP_110338831.1">
    <property type="nucleotide sequence ID" value="NZ_JBHVKT010000088.1"/>
</dbReference>
<evidence type="ECO:0000256" key="2">
    <source>
        <dbReference type="SAM" id="MobiDB-lite"/>
    </source>
</evidence>
<protein>
    <submittedName>
        <fullName evidence="5">Poly-gamma-glutamate biosynthesis protein</fullName>
    </submittedName>
</protein>
<keyword evidence="3" id="KW-0732">Signal</keyword>
<dbReference type="EMBL" id="MASU01000007">
    <property type="protein sequence ID" value="PXY30735.1"/>
    <property type="molecule type" value="Genomic_DNA"/>
</dbReference>
<organism evidence="5 6">
    <name type="scientific">Prauserella flavalba</name>
    <dbReference type="NCBI Taxonomy" id="1477506"/>
    <lineage>
        <taxon>Bacteria</taxon>
        <taxon>Bacillati</taxon>
        <taxon>Actinomycetota</taxon>
        <taxon>Actinomycetes</taxon>
        <taxon>Pseudonocardiales</taxon>
        <taxon>Pseudonocardiaceae</taxon>
        <taxon>Prauserella</taxon>
    </lineage>
</organism>
<dbReference type="Proteomes" id="UP000247892">
    <property type="component" value="Unassembled WGS sequence"/>
</dbReference>
<sequence length="378" mass="39494">MMRRAACAVLGVALVAGACSSPPAEQEPVPSSPKASAPPSTSARPDSFSVVATGDVLIHPPLTDHAAAEAGGGTDDFDYGPLLEGVRPLVSGADLALCHLEVPLSPDGGPYSGYPRFSAPPELADDLADVGYDGCSTASNHVLDQGEEGVTHTLDALDEAGLRHTGSARTEREAATPLVYDVGGVKVGHVSFTFGFNGFELPGGKPWLSNPLDADAVIEAARATREAGAEVVLASLHWGEEYVHDPTPEQQALAGRLLTDGSVDLILGHHAHVVQPIERIGDNWVAYGHGNSVARHEEPRGVSEEGIASRFEFTREGGGWRVTSAEYVPTLLELGPPIRLTDLTAAAPDARRTEALERTDGIVLSRGGAEDGLTRPGH</sequence>
<dbReference type="InterPro" id="IPR029052">
    <property type="entry name" value="Metallo-depent_PP-like"/>
</dbReference>
<name>A0A318LQZ4_9PSEU</name>
<feature type="signal peptide" evidence="3">
    <location>
        <begin position="1"/>
        <end position="18"/>
    </location>
</feature>
<keyword evidence="6" id="KW-1185">Reference proteome</keyword>
<dbReference type="InterPro" id="IPR052169">
    <property type="entry name" value="CW_Biosynth-Accessory"/>
</dbReference>
<feature type="region of interest" description="Disordered" evidence="2">
    <location>
        <begin position="20"/>
        <end position="46"/>
    </location>
</feature>
<dbReference type="SMART" id="SM00854">
    <property type="entry name" value="PGA_cap"/>
    <property type="match status" value="1"/>
</dbReference>
<reference evidence="5 6" key="1">
    <citation type="submission" date="2016-07" db="EMBL/GenBank/DDBJ databases">
        <title>Draft genome sequence of Prauserella sp. YIM 121212, isolated from alkaline soil.</title>
        <authorList>
            <person name="Ruckert C."/>
            <person name="Albersmeier A."/>
            <person name="Jiang C.-L."/>
            <person name="Jiang Y."/>
            <person name="Kalinowski J."/>
            <person name="Schneider O."/>
            <person name="Winkler A."/>
            <person name="Zotchev S.B."/>
        </authorList>
    </citation>
    <scope>NUCLEOTIDE SEQUENCE [LARGE SCALE GENOMIC DNA]</scope>
    <source>
        <strain evidence="5 6">YIM 121212</strain>
    </source>
</reference>
<dbReference type="PANTHER" id="PTHR33393:SF13">
    <property type="entry name" value="PGA BIOSYNTHESIS PROTEIN CAPA"/>
    <property type="match status" value="1"/>
</dbReference>
<feature type="compositionally biased region" description="Basic and acidic residues" evidence="2">
    <location>
        <begin position="368"/>
        <end position="378"/>
    </location>
</feature>
<evidence type="ECO:0000313" key="6">
    <source>
        <dbReference type="Proteomes" id="UP000247892"/>
    </source>
</evidence>
<dbReference type="Pfam" id="PF09587">
    <property type="entry name" value="PGA_cap"/>
    <property type="match status" value="1"/>
</dbReference>
<feature type="domain" description="Capsule synthesis protein CapA" evidence="4">
    <location>
        <begin position="49"/>
        <end position="296"/>
    </location>
</feature>
<gene>
    <name evidence="5" type="ORF">BA062_19545</name>
</gene>
<dbReference type="SUPFAM" id="SSF56300">
    <property type="entry name" value="Metallo-dependent phosphatases"/>
    <property type="match status" value="1"/>
</dbReference>
<evidence type="ECO:0000256" key="1">
    <source>
        <dbReference type="ARBA" id="ARBA00005662"/>
    </source>
</evidence>
<dbReference type="InterPro" id="IPR019079">
    <property type="entry name" value="Capsule_synth_CapA"/>
</dbReference>
<feature type="chain" id="PRO_5038575151" evidence="3">
    <location>
        <begin position="19"/>
        <end position="378"/>
    </location>
</feature>
<dbReference type="PROSITE" id="PS51257">
    <property type="entry name" value="PROKAR_LIPOPROTEIN"/>
    <property type="match status" value="1"/>
</dbReference>
<proteinExistence type="inferred from homology"/>
<feature type="compositionally biased region" description="Basic and acidic residues" evidence="2">
    <location>
        <begin position="351"/>
        <end position="360"/>
    </location>
</feature>
<dbReference type="PANTHER" id="PTHR33393">
    <property type="entry name" value="POLYGLUTAMINE SYNTHESIS ACCESSORY PROTEIN RV0574C-RELATED"/>
    <property type="match status" value="1"/>
</dbReference>